<dbReference type="OrthoDB" id="9804551at2"/>
<dbReference type="SUPFAM" id="SSF47336">
    <property type="entry name" value="ACP-like"/>
    <property type="match status" value="1"/>
</dbReference>
<reference evidence="2 3" key="1">
    <citation type="submission" date="2018-12" db="EMBL/GenBank/DDBJ databases">
        <title>Complete genome sequence of Flaviflexus salsibiostraticola KCTC 33148.</title>
        <authorList>
            <person name="Bae J.-W."/>
        </authorList>
    </citation>
    <scope>NUCLEOTIDE SEQUENCE [LARGE SCALE GENOMIC DNA]</scope>
    <source>
        <strain evidence="2 3">KCTC 33148</strain>
    </source>
</reference>
<gene>
    <name evidence="2" type="ORF">EJO69_00745</name>
</gene>
<dbReference type="InterPro" id="IPR036736">
    <property type="entry name" value="ACP-like_sf"/>
</dbReference>
<dbReference type="KEGG" id="fsl:EJO69_00745"/>
<dbReference type="Proteomes" id="UP000270021">
    <property type="component" value="Chromosome"/>
</dbReference>
<accession>A0A3Q8WS51</accession>
<feature type="domain" description="Carrier" evidence="1">
    <location>
        <begin position="1"/>
        <end position="74"/>
    </location>
</feature>
<dbReference type="PROSITE" id="PS50075">
    <property type="entry name" value="CARRIER"/>
    <property type="match status" value="1"/>
</dbReference>
<evidence type="ECO:0000313" key="2">
    <source>
        <dbReference type="EMBL" id="AZN28990.1"/>
    </source>
</evidence>
<organism evidence="2 3">
    <name type="scientific">Flaviflexus salsibiostraticola</name>
    <dbReference type="NCBI Taxonomy" id="1282737"/>
    <lineage>
        <taxon>Bacteria</taxon>
        <taxon>Bacillati</taxon>
        <taxon>Actinomycetota</taxon>
        <taxon>Actinomycetes</taxon>
        <taxon>Actinomycetales</taxon>
        <taxon>Actinomycetaceae</taxon>
        <taxon>Flaviflexus</taxon>
    </lineage>
</organism>
<proteinExistence type="predicted"/>
<sequence length="74" mass="7995">MSIETAREILAGLAPEISPDEVTADADLVDDLRLDPLTRYALAFALERALTIQIPDSRVAQARTIADLLEDSAS</sequence>
<evidence type="ECO:0000259" key="1">
    <source>
        <dbReference type="PROSITE" id="PS50075"/>
    </source>
</evidence>
<keyword evidence="3" id="KW-1185">Reference proteome</keyword>
<name>A0A3Q8WS51_9ACTO</name>
<dbReference type="EMBL" id="CP034438">
    <property type="protein sequence ID" value="AZN28990.1"/>
    <property type="molecule type" value="Genomic_DNA"/>
</dbReference>
<dbReference type="Gene3D" id="1.10.1200.10">
    <property type="entry name" value="ACP-like"/>
    <property type="match status" value="1"/>
</dbReference>
<dbReference type="RefSeq" id="WP_126037896.1">
    <property type="nucleotide sequence ID" value="NZ_CP034438.1"/>
</dbReference>
<protein>
    <recommendedName>
        <fullName evidence="1">Carrier domain-containing protein</fullName>
    </recommendedName>
</protein>
<dbReference type="InterPro" id="IPR009081">
    <property type="entry name" value="PP-bd_ACP"/>
</dbReference>
<evidence type="ECO:0000313" key="3">
    <source>
        <dbReference type="Proteomes" id="UP000270021"/>
    </source>
</evidence>
<dbReference type="AlphaFoldDB" id="A0A3Q8WS51"/>
<dbReference type="Pfam" id="PF00550">
    <property type="entry name" value="PP-binding"/>
    <property type="match status" value="1"/>
</dbReference>